<dbReference type="Proteomes" id="UP000499080">
    <property type="component" value="Unassembled WGS sequence"/>
</dbReference>
<organism evidence="1 2">
    <name type="scientific">Araneus ventricosus</name>
    <name type="common">Orbweaver spider</name>
    <name type="synonym">Epeira ventricosa</name>
    <dbReference type="NCBI Taxonomy" id="182803"/>
    <lineage>
        <taxon>Eukaryota</taxon>
        <taxon>Metazoa</taxon>
        <taxon>Ecdysozoa</taxon>
        <taxon>Arthropoda</taxon>
        <taxon>Chelicerata</taxon>
        <taxon>Arachnida</taxon>
        <taxon>Araneae</taxon>
        <taxon>Araneomorphae</taxon>
        <taxon>Entelegynae</taxon>
        <taxon>Araneoidea</taxon>
        <taxon>Araneidae</taxon>
        <taxon>Araneus</taxon>
    </lineage>
</organism>
<dbReference type="EMBL" id="BGPR01000403">
    <property type="protein sequence ID" value="GBM18379.1"/>
    <property type="molecule type" value="Genomic_DNA"/>
</dbReference>
<protein>
    <submittedName>
        <fullName evidence="1">Uncharacterized protein</fullName>
    </submittedName>
</protein>
<comment type="caution">
    <text evidence="1">The sequence shown here is derived from an EMBL/GenBank/DDBJ whole genome shotgun (WGS) entry which is preliminary data.</text>
</comment>
<evidence type="ECO:0000313" key="1">
    <source>
        <dbReference type="EMBL" id="GBM18379.1"/>
    </source>
</evidence>
<reference evidence="1 2" key="1">
    <citation type="journal article" date="2019" name="Sci. Rep.">
        <title>Orb-weaving spider Araneus ventricosus genome elucidates the spidroin gene catalogue.</title>
        <authorList>
            <person name="Kono N."/>
            <person name="Nakamura H."/>
            <person name="Ohtoshi R."/>
            <person name="Moran D.A.P."/>
            <person name="Shinohara A."/>
            <person name="Yoshida Y."/>
            <person name="Fujiwara M."/>
            <person name="Mori M."/>
            <person name="Tomita M."/>
            <person name="Arakawa K."/>
        </authorList>
    </citation>
    <scope>NUCLEOTIDE SEQUENCE [LARGE SCALE GENOMIC DNA]</scope>
</reference>
<evidence type="ECO:0000313" key="2">
    <source>
        <dbReference type="Proteomes" id="UP000499080"/>
    </source>
</evidence>
<keyword evidence="2" id="KW-1185">Reference proteome</keyword>
<accession>A0A4Y2DQD0</accession>
<gene>
    <name evidence="1" type="ORF">AVEN_72724_1</name>
</gene>
<sequence>MRSRKPSLTAIFERRPERKLRLTNELLDAKMAPVDFNMSLSRQYVSLEMPRSRAQNRSMDHNGFIIILEFKHAPAGDVHDRSRSLVKVTVEKNINAWLRPFVNRTLFGL</sequence>
<name>A0A4Y2DQD0_ARAVE</name>
<dbReference type="AlphaFoldDB" id="A0A4Y2DQD0"/>
<proteinExistence type="predicted"/>